<feature type="compositionally biased region" description="Basic and acidic residues" evidence="1">
    <location>
        <begin position="50"/>
        <end position="62"/>
    </location>
</feature>
<dbReference type="EMBL" id="CAIE01000041">
    <property type="protein sequence ID" value="CCH21426.1"/>
    <property type="molecule type" value="Genomic_DNA"/>
</dbReference>
<evidence type="ECO:0000256" key="1">
    <source>
        <dbReference type="SAM" id="MobiDB-lite"/>
    </source>
</evidence>
<sequence>MPIAGDEAGRDPAGECETVADPFRFDLDGCGRYSFPLCPGVPGQLVRALDPESGRRHDKPEIRGGAIRVPVTENPVRLRKRPHRDRELGDTPDRGCRDLRKVALVGM</sequence>
<dbReference type="Proteomes" id="UP000003448">
    <property type="component" value="Unassembled WGS sequence"/>
</dbReference>
<accession>I0LC79</accession>
<organism evidence="2 3">
    <name type="scientific">Micromonospora lupini str. Lupac 08</name>
    <dbReference type="NCBI Taxonomy" id="1150864"/>
    <lineage>
        <taxon>Bacteria</taxon>
        <taxon>Bacillati</taxon>
        <taxon>Actinomycetota</taxon>
        <taxon>Actinomycetes</taxon>
        <taxon>Micromonosporales</taxon>
        <taxon>Micromonosporaceae</taxon>
        <taxon>Micromonospora</taxon>
    </lineage>
</organism>
<comment type="caution">
    <text evidence="2">The sequence shown here is derived from an EMBL/GenBank/DDBJ whole genome shotgun (WGS) entry which is preliminary data.</text>
</comment>
<proteinExistence type="predicted"/>
<name>I0LC79_9ACTN</name>
<gene>
    <name evidence="2" type="ORF">MILUP08_46324</name>
</gene>
<evidence type="ECO:0000313" key="3">
    <source>
        <dbReference type="Proteomes" id="UP000003448"/>
    </source>
</evidence>
<feature type="compositionally biased region" description="Basic and acidic residues" evidence="1">
    <location>
        <begin position="84"/>
        <end position="95"/>
    </location>
</feature>
<reference evidence="3" key="1">
    <citation type="journal article" date="2012" name="J. Bacteriol.">
        <title>Genome Sequence of Micromonospora lupini Lupac 08, Isolated from Root Nodules of Lupinus angustifolius.</title>
        <authorList>
            <person name="Alonso-Vega P."/>
            <person name="Normand P."/>
            <person name="Bacigalupe R."/>
            <person name="Pujic P."/>
            <person name="Lajus A."/>
            <person name="Vallenet D."/>
            <person name="Carro L."/>
            <person name="Coll P."/>
            <person name="Trujillo M.E."/>
        </authorList>
    </citation>
    <scope>NUCLEOTIDE SEQUENCE [LARGE SCALE GENOMIC DNA]</scope>
    <source>
        <strain evidence="3">Lupac 08</strain>
    </source>
</reference>
<dbReference type="STRING" id="1150864.MILUP08_46324"/>
<keyword evidence="3" id="KW-1185">Reference proteome</keyword>
<dbReference type="AlphaFoldDB" id="I0LC79"/>
<evidence type="ECO:0000313" key="2">
    <source>
        <dbReference type="EMBL" id="CCH21426.1"/>
    </source>
</evidence>
<protein>
    <submittedName>
        <fullName evidence="2">Uncharacterized protein</fullName>
    </submittedName>
</protein>
<feature type="region of interest" description="Disordered" evidence="1">
    <location>
        <begin position="50"/>
        <end position="95"/>
    </location>
</feature>